<dbReference type="WBParaSite" id="L893_g3970.t1">
    <property type="protein sequence ID" value="L893_g3970.t1"/>
    <property type="gene ID" value="L893_g3970"/>
</dbReference>
<protein>
    <submittedName>
        <fullName evidence="4">Alginate_exp domain-containing protein</fullName>
    </submittedName>
</protein>
<evidence type="ECO:0000259" key="2">
    <source>
        <dbReference type="Pfam" id="PF13372"/>
    </source>
</evidence>
<organism evidence="3 4">
    <name type="scientific">Steinernema glaseri</name>
    <dbReference type="NCBI Taxonomy" id="37863"/>
    <lineage>
        <taxon>Eukaryota</taxon>
        <taxon>Metazoa</taxon>
        <taxon>Ecdysozoa</taxon>
        <taxon>Nematoda</taxon>
        <taxon>Chromadorea</taxon>
        <taxon>Rhabditida</taxon>
        <taxon>Tylenchina</taxon>
        <taxon>Panagrolaimomorpha</taxon>
        <taxon>Strongyloidoidea</taxon>
        <taxon>Steinernematidae</taxon>
        <taxon>Steinernema</taxon>
    </lineage>
</organism>
<evidence type="ECO:0000313" key="3">
    <source>
        <dbReference type="Proteomes" id="UP000095287"/>
    </source>
</evidence>
<dbReference type="AlphaFoldDB" id="A0A1I8AAP3"/>
<dbReference type="Gene3D" id="2.40.160.100">
    <property type="match status" value="1"/>
</dbReference>
<dbReference type="InterPro" id="IPR025388">
    <property type="entry name" value="Alginate_export_dom"/>
</dbReference>
<accession>A0A1I8AAP3</accession>
<evidence type="ECO:0000256" key="1">
    <source>
        <dbReference type="SAM" id="MobiDB-lite"/>
    </source>
</evidence>
<dbReference type="InterPro" id="IPR053728">
    <property type="entry name" value="Alginate_Permeability_Chnl"/>
</dbReference>
<sequence>MREFWVGYSGLTAYPGEQLRLGRQRLRSDDGMWRDTNIEALNWTFDTTLLRANAGVAQRFSEYRTDLTDLAPEDKDRLHVYGDVAAQWTPGHWVGLRAHHTHDDGKLKNPGETLDPLDKTRNGD</sequence>
<evidence type="ECO:0000313" key="4">
    <source>
        <dbReference type="WBParaSite" id="L893_g3970.t1"/>
    </source>
</evidence>
<feature type="domain" description="Alginate export" evidence="2">
    <location>
        <begin position="1"/>
        <end position="122"/>
    </location>
</feature>
<name>A0A1I8AAP3_9BILA</name>
<proteinExistence type="predicted"/>
<dbReference type="Pfam" id="PF13372">
    <property type="entry name" value="Alginate_exp"/>
    <property type="match status" value="1"/>
</dbReference>
<keyword evidence="3" id="KW-1185">Reference proteome</keyword>
<dbReference type="Proteomes" id="UP000095287">
    <property type="component" value="Unplaced"/>
</dbReference>
<feature type="region of interest" description="Disordered" evidence="1">
    <location>
        <begin position="100"/>
        <end position="124"/>
    </location>
</feature>
<reference evidence="4" key="1">
    <citation type="submission" date="2016-11" db="UniProtKB">
        <authorList>
            <consortium name="WormBaseParasite"/>
        </authorList>
    </citation>
    <scope>IDENTIFICATION</scope>
</reference>